<dbReference type="PANTHER" id="PTHR32114">
    <property type="entry name" value="ABC TRANSPORTER ABCH.3"/>
    <property type="match status" value="1"/>
</dbReference>
<dbReference type="PANTHER" id="PTHR32114:SF2">
    <property type="entry name" value="ABC TRANSPORTER ABCH.3"/>
    <property type="match status" value="1"/>
</dbReference>
<feature type="coiled-coil region" evidence="4">
    <location>
        <begin position="774"/>
        <end position="808"/>
    </location>
</feature>
<evidence type="ECO:0000259" key="5">
    <source>
        <dbReference type="Pfam" id="PF02463"/>
    </source>
</evidence>
<protein>
    <recommendedName>
        <fullName evidence="3">Nuclease SbcCD subunit C</fullName>
    </recommendedName>
</protein>
<evidence type="ECO:0000313" key="6">
    <source>
        <dbReference type="EMBL" id="KEZ90768.1"/>
    </source>
</evidence>
<dbReference type="STRING" id="29354.IO98_08540"/>
<organism evidence="6 7">
    <name type="scientific">Lacrimispora celerecrescens</name>
    <dbReference type="NCBI Taxonomy" id="29354"/>
    <lineage>
        <taxon>Bacteria</taxon>
        <taxon>Bacillati</taxon>
        <taxon>Bacillota</taxon>
        <taxon>Clostridia</taxon>
        <taxon>Lachnospirales</taxon>
        <taxon>Lachnospiraceae</taxon>
        <taxon>Lacrimispora</taxon>
    </lineage>
</organism>
<dbReference type="GO" id="GO:0006302">
    <property type="term" value="P:double-strand break repair"/>
    <property type="evidence" value="ECO:0007669"/>
    <property type="project" value="InterPro"/>
</dbReference>
<name>A0A084JP84_9FIRM</name>
<keyword evidence="4" id="KW-0175">Coiled coil</keyword>
<dbReference type="OrthoDB" id="9795626at2"/>
<feature type="domain" description="RecF/RecN/SMC N-terminal" evidence="5">
    <location>
        <begin position="5"/>
        <end position="1042"/>
    </location>
</feature>
<keyword evidence="7" id="KW-1185">Reference proteome</keyword>
<feature type="coiled-coil region" evidence="4">
    <location>
        <begin position="293"/>
        <end position="374"/>
    </location>
</feature>
<feature type="coiled-coil region" evidence="4">
    <location>
        <begin position="611"/>
        <end position="673"/>
    </location>
</feature>
<feature type="coiled-coil region" evidence="4">
    <location>
        <begin position="548"/>
        <end position="575"/>
    </location>
</feature>
<dbReference type="Proteomes" id="UP000028525">
    <property type="component" value="Unassembled WGS sequence"/>
</dbReference>
<reference evidence="6 7" key="1">
    <citation type="submission" date="2014-07" db="EMBL/GenBank/DDBJ databases">
        <title>Draft genome of Clostridium celerecrescens 152B isolated from sediments associated with methane hydrate from Krishna Godavari basin.</title>
        <authorList>
            <person name="Honkalas V.S."/>
            <person name="Dabir A.P."/>
            <person name="Arora P."/>
            <person name="Dhakephalkar P.K."/>
        </authorList>
    </citation>
    <scope>NUCLEOTIDE SEQUENCE [LARGE SCALE GENOMIC DNA]</scope>
    <source>
        <strain evidence="6 7">152B</strain>
    </source>
</reference>
<dbReference type="Gene3D" id="3.40.50.300">
    <property type="entry name" value="P-loop containing nucleotide triphosphate hydrolases"/>
    <property type="match status" value="2"/>
</dbReference>
<accession>A0A084JP84</accession>
<dbReference type="RefSeq" id="WP_038280048.1">
    <property type="nucleotide sequence ID" value="NZ_JPME01000010.1"/>
</dbReference>
<dbReference type="Pfam" id="PF02463">
    <property type="entry name" value="SMC_N"/>
    <property type="match status" value="1"/>
</dbReference>
<proteinExistence type="inferred from homology"/>
<comment type="caution">
    <text evidence="6">The sequence shown here is derived from an EMBL/GenBank/DDBJ whole genome shotgun (WGS) entry which is preliminary data.</text>
</comment>
<dbReference type="InterPro" id="IPR027417">
    <property type="entry name" value="P-loop_NTPase"/>
</dbReference>
<dbReference type="GO" id="GO:0016887">
    <property type="term" value="F:ATP hydrolysis activity"/>
    <property type="evidence" value="ECO:0007669"/>
    <property type="project" value="InterPro"/>
</dbReference>
<sequence length="1057" mass="121265">MKPLQLTMSAFGSYGGKETVDFDKIGHGIFLITGDTGAGKTTIFDAVSFALFGETSGQKREPSMMRSQYAAEDQETYVTLKFSEGGERYEITRSPSYTRISKRRNKNGEYSAVPVPAKASLLLPDGSEYVGNLRDINQKIQEIVGVDLNQFSQIAMIAQGDYLRLLHASSRERKEIFSRIFNTGIYSRIQLKLKEQNNLYYDSLENNRRLCFHELENVVLLDESTYQEPWRELLDFKETRTEEIQDLLGSILAEIKEKEQELCEERDHRGKLLSEVEGQLSRALEVNRLFDGLMQAKARLDILEGQKEQWLEIEEQLKEAVRAEKAKGSENQFLDKKLEYESAIKRAEQLKKELEETSLALASAEKEAKESREASQEEVPKLSVFIERLNEVMPLYGRWKTMEMASLDKKRAEEEALQYFHKIEAELLRLKERLAANEARQENLEEGARSLPDIRQRKTVILERKQAMEDLAKAAKAGEAADLKLKEYQEAVRHAQKDYDQAEAHYNDRFREFLALQAGIMAKELADGTPCPVCGSVHHPLKAELIEGAVTQEEVEQAKIARNQAEERRSQAVQTAVRALEVCRHLKELLEGEEEKWFGTSFPQDQLHVRLNDERERVGMLLREVEKDEQKALDSDRLLKKLLEERKADRGRLEELELKKEETIKNWQQKQLDRAAAVAEADHVKKLLPYPEEEEAMGKLAGFKRRKEDLLRAEEQSDKRFQYILVKEKEGKGRLASEEENKDTRRLALEQADAAFRSVLMELDFLGEEDYHRAKQAPETVKQWEQEIGNYEKELLKARTVYDQFKEQTKGRERIETEQWKGQAEALKEGQKQLQAREAKVTAIGSRALQAAENLGQLWKEREQLEEKYRLYHTLFQTANGKMAGSVSLDFQTYVQRQYFNQMIYAANKRLDVMTDGQFLLQCRDLETLGKQGEVGLDLDVYSMATDKVRDVKTLSGGESFMAALAMALGMTDIIQRTAGNVSMDALFIDEGFGSLDEESRLKAVRILQELAGGHRLIGIVSHVTELKEQIGKKLLVKKTEKGSRILWDFDVLPDGV</sequence>
<evidence type="ECO:0000256" key="3">
    <source>
        <dbReference type="ARBA" id="ARBA00013368"/>
    </source>
</evidence>
<comment type="subunit">
    <text evidence="2">Heterodimer of SbcC and SbcD.</text>
</comment>
<dbReference type="InterPro" id="IPR003395">
    <property type="entry name" value="RecF/RecN/SMC_N"/>
</dbReference>
<evidence type="ECO:0000256" key="1">
    <source>
        <dbReference type="ARBA" id="ARBA00006930"/>
    </source>
</evidence>
<evidence type="ECO:0000256" key="2">
    <source>
        <dbReference type="ARBA" id="ARBA00011322"/>
    </source>
</evidence>
<dbReference type="SUPFAM" id="SSF52540">
    <property type="entry name" value="P-loop containing nucleoside triphosphate hydrolases"/>
    <property type="match status" value="2"/>
</dbReference>
<feature type="coiled-coil region" evidence="4">
    <location>
        <begin position="420"/>
        <end position="447"/>
    </location>
</feature>
<gene>
    <name evidence="6" type="ORF">IO98_08540</name>
</gene>
<evidence type="ECO:0000313" key="7">
    <source>
        <dbReference type="Proteomes" id="UP000028525"/>
    </source>
</evidence>
<dbReference type="AlphaFoldDB" id="A0A084JP84"/>
<comment type="similarity">
    <text evidence="1">Belongs to the SMC family. SbcC subfamily.</text>
</comment>
<dbReference type="EMBL" id="JPME01000010">
    <property type="protein sequence ID" value="KEZ90768.1"/>
    <property type="molecule type" value="Genomic_DNA"/>
</dbReference>
<evidence type="ECO:0000256" key="4">
    <source>
        <dbReference type="SAM" id="Coils"/>
    </source>
</evidence>